<protein>
    <submittedName>
        <fullName evidence="2">Uncharacterized protein</fullName>
    </submittedName>
</protein>
<keyword evidence="1" id="KW-0812">Transmembrane</keyword>
<feature type="transmembrane region" description="Helical" evidence="1">
    <location>
        <begin position="50"/>
        <end position="71"/>
    </location>
</feature>
<dbReference type="AlphaFoldDB" id="A0A6C0BS40"/>
<proteinExistence type="predicted"/>
<keyword evidence="1" id="KW-1133">Transmembrane helix</keyword>
<dbReference type="EMBL" id="MN739227">
    <property type="protein sequence ID" value="QHS94611.1"/>
    <property type="molecule type" value="Genomic_DNA"/>
</dbReference>
<keyword evidence="1" id="KW-0472">Membrane</keyword>
<reference evidence="2" key="1">
    <citation type="journal article" date="2020" name="Nature">
        <title>Giant virus diversity and host interactions through global metagenomics.</title>
        <authorList>
            <person name="Schulz F."/>
            <person name="Roux S."/>
            <person name="Paez-Espino D."/>
            <person name="Jungbluth S."/>
            <person name="Walsh D.A."/>
            <person name="Denef V.J."/>
            <person name="McMahon K.D."/>
            <person name="Konstantinidis K.T."/>
            <person name="Eloe-Fadrosh E.A."/>
            <person name="Kyrpides N.C."/>
            <person name="Woyke T."/>
        </authorList>
    </citation>
    <scope>NUCLEOTIDE SEQUENCE</scope>
    <source>
        <strain evidence="2">GVMAG-M-3300018416-45</strain>
    </source>
</reference>
<sequence>MYTMEHILIISIIIFLVIYGIIVMYKPVLIYKDDGTLRDFGVGYKNKTPIPLWFVSILLAIITYISVRYIYVYT</sequence>
<evidence type="ECO:0000256" key="1">
    <source>
        <dbReference type="SAM" id="Phobius"/>
    </source>
</evidence>
<feature type="transmembrane region" description="Helical" evidence="1">
    <location>
        <begin position="7"/>
        <end position="30"/>
    </location>
</feature>
<name>A0A6C0BS40_9ZZZZ</name>
<evidence type="ECO:0000313" key="2">
    <source>
        <dbReference type="EMBL" id="QHS94611.1"/>
    </source>
</evidence>
<accession>A0A6C0BS40</accession>
<organism evidence="2">
    <name type="scientific">viral metagenome</name>
    <dbReference type="NCBI Taxonomy" id="1070528"/>
    <lineage>
        <taxon>unclassified sequences</taxon>
        <taxon>metagenomes</taxon>
        <taxon>organismal metagenomes</taxon>
    </lineage>
</organism>